<organism evidence="3 4">
    <name type="scientific">Nitrosomonas nitrosa</name>
    <dbReference type="NCBI Taxonomy" id="52442"/>
    <lineage>
        <taxon>Bacteria</taxon>
        <taxon>Pseudomonadati</taxon>
        <taxon>Pseudomonadota</taxon>
        <taxon>Betaproteobacteria</taxon>
        <taxon>Nitrosomonadales</taxon>
        <taxon>Nitrosomonadaceae</taxon>
        <taxon>Nitrosomonas</taxon>
    </lineage>
</organism>
<comment type="similarity">
    <text evidence="1">Belongs to the UPF0213 family.</text>
</comment>
<dbReference type="CDD" id="cd10448">
    <property type="entry name" value="GIY-YIG_unchar_3"/>
    <property type="match status" value="1"/>
</dbReference>
<dbReference type="SMART" id="SM00465">
    <property type="entry name" value="GIYc"/>
    <property type="match status" value="1"/>
</dbReference>
<comment type="caution">
    <text evidence="3">The sequence shown here is derived from an EMBL/GenBank/DDBJ whole genome shotgun (WGS) entry which is preliminary data.</text>
</comment>
<dbReference type="InterPro" id="IPR000305">
    <property type="entry name" value="GIY-YIG_endonuc"/>
</dbReference>
<dbReference type="Gene3D" id="3.40.1440.10">
    <property type="entry name" value="GIY-YIG endonuclease"/>
    <property type="match status" value="1"/>
</dbReference>
<dbReference type="AlphaFoldDB" id="A0A8H8YX87"/>
<evidence type="ECO:0000313" key="3">
    <source>
        <dbReference type="EMBL" id="CAE6483256.1"/>
    </source>
</evidence>
<evidence type="ECO:0000259" key="2">
    <source>
        <dbReference type="PROSITE" id="PS50164"/>
    </source>
</evidence>
<dbReference type="PANTHER" id="PTHR34477:SF5">
    <property type="entry name" value="BSL5627 PROTEIN"/>
    <property type="match status" value="1"/>
</dbReference>
<dbReference type="InterPro" id="IPR050190">
    <property type="entry name" value="UPF0213_domain"/>
</dbReference>
<keyword evidence="3" id="KW-0540">Nuclease</keyword>
<dbReference type="InterPro" id="IPR035901">
    <property type="entry name" value="GIY-YIG_endonuc_sf"/>
</dbReference>
<evidence type="ECO:0000313" key="4">
    <source>
        <dbReference type="Proteomes" id="UP000601736"/>
    </source>
</evidence>
<dbReference type="GO" id="GO:0004519">
    <property type="term" value="F:endonuclease activity"/>
    <property type="evidence" value="ECO:0007669"/>
    <property type="project" value="UniProtKB-KW"/>
</dbReference>
<keyword evidence="3" id="KW-0255">Endonuclease</keyword>
<dbReference type="PANTHER" id="PTHR34477">
    <property type="entry name" value="UPF0213 PROTEIN YHBQ"/>
    <property type="match status" value="1"/>
</dbReference>
<feature type="domain" description="GIY-YIG" evidence="2">
    <location>
        <begin position="3"/>
        <end position="79"/>
    </location>
</feature>
<gene>
    <name evidence="3" type="ORF">NMYAN_10055</name>
</gene>
<keyword evidence="3" id="KW-0378">Hydrolase</keyword>
<accession>A0A8H8YX87</accession>
<evidence type="ECO:0000256" key="1">
    <source>
        <dbReference type="ARBA" id="ARBA00007435"/>
    </source>
</evidence>
<dbReference type="Proteomes" id="UP000601736">
    <property type="component" value="Unassembled WGS sequence"/>
</dbReference>
<reference evidence="3" key="1">
    <citation type="submission" date="2021-02" db="EMBL/GenBank/DDBJ databases">
        <authorList>
            <person name="Han P."/>
        </authorList>
    </citation>
    <scope>NUCLEOTIDE SEQUENCE</scope>
    <source>
        <strain evidence="3">Nitrosomonas nitrosa 18-3D</strain>
    </source>
</reference>
<sequence length="96" mass="11191">MKKQPAVYILASQRNGTLYTGVTSNLVKRVWEHKNDQVEGFTKKYRVHTLVYFELCESMETAIMREKQIKAGSRLKKLKLIEAKNPGWQDLYDSIV</sequence>
<proteinExistence type="inferred from homology"/>
<dbReference type="Pfam" id="PF01541">
    <property type="entry name" value="GIY-YIG"/>
    <property type="match status" value="1"/>
</dbReference>
<dbReference type="SUPFAM" id="SSF82771">
    <property type="entry name" value="GIY-YIG endonuclease"/>
    <property type="match status" value="1"/>
</dbReference>
<protein>
    <submittedName>
        <fullName evidence="3">Endonuclease</fullName>
    </submittedName>
</protein>
<name>A0A8H8YX87_9PROT</name>
<dbReference type="RefSeq" id="WP_204799139.1">
    <property type="nucleotide sequence ID" value="NZ_CAJNAP010000001.1"/>
</dbReference>
<dbReference type="EMBL" id="CAJNAP010000001">
    <property type="protein sequence ID" value="CAE6483256.1"/>
    <property type="molecule type" value="Genomic_DNA"/>
</dbReference>
<dbReference type="PROSITE" id="PS50164">
    <property type="entry name" value="GIY_YIG"/>
    <property type="match status" value="1"/>
</dbReference>